<keyword evidence="4" id="KW-1185">Reference proteome</keyword>
<feature type="domain" description="SnoaL-like" evidence="2">
    <location>
        <begin position="188"/>
        <end position="300"/>
    </location>
</feature>
<dbReference type="Proteomes" id="UP000198569">
    <property type="component" value="Unassembled WGS sequence"/>
</dbReference>
<dbReference type="Pfam" id="PF12680">
    <property type="entry name" value="SnoaL_2"/>
    <property type="match status" value="1"/>
</dbReference>
<dbReference type="OrthoDB" id="5767802at2"/>
<dbReference type="InterPro" id="IPR029039">
    <property type="entry name" value="Flavoprotein-like_sf"/>
</dbReference>
<gene>
    <name evidence="3" type="ORF">SAMN05444338_11482</name>
</gene>
<name>A0A1H3E978_9FLAO</name>
<dbReference type="InterPro" id="IPR032710">
    <property type="entry name" value="NTF2-like_dom_sf"/>
</dbReference>
<dbReference type="Gene3D" id="3.40.50.360">
    <property type="match status" value="1"/>
</dbReference>
<evidence type="ECO:0000313" key="3">
    <source>
        <dbReference type="EMBL" id="SDX75312.1"/>
    </source>
</evidence>
<reference evidence="4" key="1">
    <citation type="submission" date="2016-10" db="EMBL/GenBank/DDBJ databases">
        <authorList>
            <person name="Varghese N."/>
            <person name="Submissions S."/>
        </authorList>
    </citation>
    <scope>NUCLEOTIDE SEQUENCE [LARGE SCALE GENOMIC DNA]</scope>
    <source>
        <strain evidence="4">DSM 15718</strain>
    </source>
</reference>
<dbReference type="SUPFAM" id="SSF52218">
    <property type="entry name" value="Flavoproteins"/>
    <property type="match status" value="1"/>
</dbReference>
<protein>
    <submittedName>
        <fullName evidence="3">NAD(P)H-dependent FMN reductase</fullName>
    </submittedName>
</protein>
<dbReference type="RefSeq" id="WP_091434350.1">
    <property type="nucleotide sequence ID" value="NZ_FNMV01000014.1"/>
</dbReference>
<dbReference type="AlphaFoldDB" id="A0A1H3E978"/>
<dbReference type="GO" id="GO:0016491">
    <property type="term" value="F:oxidoreductase activity"/>
    <property type="evidence" value="ECO:0007669"/>
    <property type="project" value="InterPro"/>
</dbReference>
<dbReference type="InterPro" id="IPR037401">
    <property type="entry name" value="SnoaL-like"/>
</dbReference>
<dbReference type="InterPro" id="IPR005025">
    <property type="entry name" value="FMN_Rdtase-like_dom"/>
</dbReference>
<dbReference type="SUPFAM" id="SSF54427">
    <property type="entry name" value="NTF2-like"/>
    <property type="match status" value="1"/>
</dbReference>
<evidence type="ECO:0000313" key="4">
    <source>
        <dbReference type="Proteomes" id="UP000198569"/>
    </source>
</evidence>
<evidence type="ECO:0000259" key="1">
    <source>
        <dbReference type="Pfam" id="PF03358"/>
    </source>
</evidence>
<dbReference type="EMBL" id="FNMV01000014">
    <property type="protein sequence ID" value="SDX75312.1"/>
    <property type="molecule type" value="Genomic_DNA"/>
</dbReference>
<dbReference type="Gene3D" id="3.10.450.50">
    <property type="match status" value="1"/>
</dbReference>
<dbReference type="PANTHER" id="PTHR30543">
    <property type="entry name" value="CHROMATE REDUCTASE"/>
    <property type="match status" value="1"/>
</dbReference>
<dbReference type="InterPro" id="IPR050712">
    <property type="entry name" value="NAD(P)H-dep_reductase"/>
</dbReference>
<evidence type="ECO:0000259" key="2">
    <source>
        <dbReference type="Pfam" id="PF12680"/>
    </source>
</evidence>
<proteinExistence type="predicted"/>
<dbReference type="GO" id="GO:0010181">
    <property type="term" value="F:FMN binding"/>
    <property type="evidence" value="ECO:0007669"/>
    <property type="project" value="TreeGrafter"/>
</dbReference>
<dbReference type="STRING" id="229203.SAMN05444338_11482"/>
<sequence length="315" mass="35733">MKKIIAFTGSNNPNSINEKLVQSIIRKYPNQNIEFIDLKRFDVPIYSQDIEQNGIPKPIKKLFQLFTEADAFIIASPEHNGLPSAFLKNTIDWLSRINQKFIDGKPVLLLSTSPGPTGGKTHLQILEKLVLQWGGLFVEQYSLGSFDQNFDKSGLVITNQQENIKLKKAMQALIIGQPLTKKQNVEVVQDYFNSFQNGNMEQVINSFHSDCYIVSVKEEERPKEQLHGIYRTKDGAKQFLNNITSLFNTKDFTLKHISSAGDNLVMANGTFSHEIKATGKLFNSTWVQLCIIEDEKIKEYRFYEDSAAFIAASTL</sequence>
<dbReference type="GO" id="GO:0005829">
    <property type="term" value="C:cytosol"/>
    <property type="evidence" value="ECO:0007669"/>
    <property type="project" value="TreeGrafter"/>
</dbReference>
<organism evidence="3 4">
    <name type="scientific">Flavobacterium degerlachei</name>
    <dbReference type="NCBI Taxonomy" id="229203"/>
    <lineage>
        <taxon>Bacteria</taxon>
        <taxon>Pseudomonadati</taxon>
        <taxon>Bacteroidota</taxon>
        <taxon>Flavobacteriia</taxon>
        <taxon>Flavobacteriales</taxon>
        <taxon>Flavobacteriaceae</taxon>
        <taxon>Flavobacterium</taxon>
    </lineage>
</organism>
<feature type="domain" description="NADPH-dependent FMN reductase-like" evidence="1">
    <location>
        <begin position="3"/>
        <end position="140"/>
    </location>
</feature>
<dbReference type="Pfam" id="PF03358">
    <property type="entry name" value="FMN_red"/>
    <property type="match status" value="1"/>
</dbReference>
<accession>A0A1H3E978</accession>
<dbReference type="PANTHER" id="PTHR30543:SF21">
    <property type="entry name" value="NAD(P)H-DEPENDENT FMN REDUCTASE LOT6"/>
    <property type="match status" value="1"/>
</dbReference>